<keyword evidence="4" id="KW-1185">Reference proteome</keyword>
<protein>
    <recommendedName>
        <fullName evidence="2">J domain-containing protein</fullName>
    </recommendedName>
</protein>
<dbReference type="Gene3D" id="1.10.287.110">
    <property type="entry name" value="DnaJ domain"/>
    <property type="match status" value="1"/>
</dbReference>
<feature type="region of interest" description="Disordered" evidence="1">
    <location>
        <begin position="137"/>
        <end position="177"/>
    </location>
</feature>
<dbReference type="InterPro" id="IPR001623">
    <property type="entry name" value="DnaJ_domain"/>
</dbReference>
<sequence length="232" mass="26940">MCTSSTVRARLSLAANPPERFTRLVHYKRCVPWVAAVRGRRGARRRGDGAHAVCRVRHARWALAAVVRRCGSHVRRRLPLSHAEPRDHHCDRLPAGRRRAQPRRDGRRGRRGDGTVPVCGHRLRAPDWDDPAWFEEPFWREPTDHDPPGPDEGPSDWWDERVNSEPRQPETVAPREREACEVLGVDIDADEEAVTAAYRDRVKETHPDRDGDEAEFKRVRWAYEYLHEHRDD</sequence>
<dbReference type="AlphaFoldDB" id="A0AAJ4R6G9"/>
<dbReference type="EMBL" id="RJJC01000001">
    <property type="protein sequence ID" value="RNJ25456.1"/>
    <property type="molecule type" value="Genomic_DNA"/>
</dbReference>
<dbReference type="SMART" id="SM00271">
    <property type="entry name" value="DnaJ"/>
    <property type="match status" value="1"/>
</dbReference>
<feature type="compositionally biased region" description="Basic and acidic residues" evidence="1">
    <location>
        <begin position="137"/>
        <end position="148"/>
    </location>
</feature>
<organism evidence="3 4">
    <name type="scientific">Halosegnis longus</name>
    <dbReference type="NCBI Taxonomy" id="2216012"/>
    <lineage>
        <taxon>Archaea</taxon>
        <taxon>Methanobacteriati</taxon>
        <taxon>Methanobacteriota</taxon>
        <taxon>Stenosarchaea group</taxon>
        <taxon>Halobacteria</taxon>
        <taxon>Halobacteriales</taxon>
        <taxon>Natronomonadaceae</taxon>
        <taxon>Halosegnis</taxon>
    </lineage>
</organism>
<gene>
    <name evidence="3" type="ORF">Nmn1133_01285</name>
</gene>
<reference evidence="3 4" key="1">
    <citation type="submission" date="2018-11" db="EMBL/GenBank/DDBJ databases">
        <title>Genome sequences of Natronomonas sp. CBA1133.</title>
        <authorList>
            <person name="Roh S.W."/>
            <person name="Cha I.-T."/>
        </authorList>
    </citation>
    <scope>NUCLEOTIDE SEQUENCE [LARGE SCALE GENOMIC DNA]</scope>
    <source>
        <strain evidence="3 4">CBA1133</strain>
    </source>
</reference>
<dbReference type="CDD" id="cd06257">
    <property type="entry name" value="DnaJ"/>
    <property type="match status" value="1"/>
</dbReference>
<feature type="compositionally biased region" description="Basic and acidic residues" evidence="1">
    <location>
        <begin position="84"/>
        <end position="94"/>
    </location>
</feature>
<feature type="domain" description="J" evidence="2">
    <location>
        <begin position="178"/>
        <end position="231"/>
    </location>
</feature>
<dbReference type="SUPFAM" id="SSF46565">
    <property type="entry name" value="Chaperone J-domain"/>
    <property type="match status" value="1"/>
</dbReference>
<evidence type="ECO:0000259" key="2">
    <source>
        <dbReference type="PROSITE" id="PS50076"/>
    </source>
</evidence>
<proteinExistence type="predicted"/>
<dbReference type="InterPro" id="IPR036869">
    <property type="entry name" value="J_dom_sf"/>
</dbReference>
<accession>A0AAJ4R6G9</accession>
<evidence type="ECO:0000313" key="4">
    <source>
        <dbReference type="Proteomes" id="UP000270581"/>
    </source>
</evidence>
<name>A0AAJ4R6G9_9EURY</name>
<dbReference type="Proteomes" id="UP000270581">
    <property type="component" value="Unassembled WGS sequence"/>
</dbReference>
<evidence type="ECO:0000256" key="1">
    <source>
        <dbReference type="SAM" id="MobiDB-lite"/>
    </source>
</evidence>
<dbReference type="Pfam" id="PF00226">
    <property type="entry name" value="DnaJ"/>
    <property type="match status" value="1"/>
</dbReference>
<feature type="region of interest" description="Disordered" evidence="1">
    <location>
        <begin position="84"/>
        <end position="118"/>
    </location>
</feature>
<comment type="caution">
    <text evidence="3">The sequence shown here is derived from an EMBL/GenBank/DDBJ whole genome shotgun (WGS) entry which is preliminary data.</text>
</comment>
<dbReference type="PROSITE" id="PS50076">
    <property type="entry name" value="DNAJ_2"/>
    <property type="match status" value="1"/>
</dbReference>
<feature type="compositionally biased region" description="Basic and acidic residues" evidence="1">
    <location>
        <begin position="158"/>
        <end position="177"/>
    </location>
</feature>
<feature type="compositionally biased region" description="Basic residues" evidence="1">
    <location>
        <begin position="95"/>
        <end position="110"/>
    </location>
</feature>
<evidence type="ECO:0000313" key="3">
    <source>
        <dbReference type="EMBL" id="RNJ25456.1"/>
    </source>
</evidence>